<dbReference type="EMBL" id="LAZR01002090">
    <property type="protein sequence ID" value="KKN34685.1"/>
    <property type="molecule type" value="Genomic_DNA"/>
</dbReference>
<proteinExistence type="predicted"/>
<comment type="caution">
    <text evidence="1">The sequence shown here is derived from an EMBL/GenBank/DDBJ whole genome shotgun (WGS) entry which is preliminary data.</text>
</comment>
<reference evidence="1" key="1">
    <citation type="journal article" date="2015" name="Nature">
        <title>Complex archaea that bridge the gap between prokaryotes and eukaryotes.</title>
        <authorList>
            <person name="Spang A."/>
            <person name="Saw J.H."/>
            <person name="Jorgensen S.L."/>
            <person name="Zaremba-Niedzwiedzka K."/>
            <person name="Martijn J."/>
            <person name="Lind A.E."/>
            <person name="van Eijk R."/>
            <person name="Schleper C."/>
            <person name="Guy L."/>
            <person name="Ettema T.J."/>
        </authorList>
    </citation>
    <scope>NUCLEOTIDE SEQUENCE</scope>
</reference>
<accession>A0A0F9PSK7</accession>
<sequence length="46" mass="5177">MAKQINKCIAWLESIEQQAKLLETPSVAVLARLTITFLKKVPPEPE</sequence>
<protein>
    <submittedName>
        <fullName evidence="1">Uncharacterized protein</fullName>
    </submittedName>
</protein>
<organism evidence="1">
    <name type="scientific">marine sediment metagenome</name>
    <dbReference type="NCBI Taxonomy" id="412755"/>
    <lineage>
        <taxon>unclassified sequences</taxon>
        <taxon>metagenomes</taxon>
        <taxon>ecological metagenomes</taxon>
    </lineage>
</organism>
<evidence type="ECO:0000313" key="1">
    <source>
        <dbReference type="EMBL" id="KKN34685.1"/>
    </source>
</evidence>
<name>A0A0F9PSK7_9ZZZZ</name>
<dbReference type="AlphaFoldDB" id="A0A0F9PSK7"/>
<gene>
    <name evidence="1" type="ORF">LCGC14_0791120</name>
</gene>